<dbReference type="RefSeq" id="WP_243535876.1">
    <property type="nucleotide sequence ID" value="NZ_CP093442.1"/>
</dbReference>
<evidence type="ECO:0000313" key="1">
    <source>
        <dbReference type="EMBL" id="UOF00171.1"/>
    </source>
</evidence>
<dbReference type="InterPro" id="IPR013783">
    <property type="entry name" value="Ig-like_fold"/>
</dbReference>
<evidence type="ECO:0000313" key="2">
    <source>
        <dbReference type="Proteomes" id="UP000830116"/>
    </source>
</evidence>
<gene>
    <name evidence="1" type="ORF">MNR06_10705</name>
</gene>
<dbReference type="Gene3D" id="2.60.40.10">
    <property type="entry name" value="Immunoglobulins"/>
    <property type="match status" value="3"/>
</dbReference>
<dbReference type="InterPro" id="IPR036116">
    <property type="entry name" value="FN3_sf"/>
</dbReference>
<evidence type="ECO:0008006" key="3">
    <source>
        <dbReference type="Google" id="ProtNLM"/>
    </source>
</evidence>
<organism evidence="1 2">
    <name type="scientific">Bdellovibrio reynosensis</name>
    <dbReference type="NCBI Taxonomy" id="2835041"/>
    <lineage>
        <taxon>Bacteria</taxon>
        <taxon>Pseudomonadati</taxon>
        <taxon>Bdellovibrionota</taxon>
        <taxon>Bdellovibrionia</taxon>
        <taxon>Bdellovibrionales</taxon>
        <taxon>Pseudobdellovibrionaceae</taxon>
        <taxon>Bdellovibrio</taxon>
    </lineage>
</organism>
<dbReference type="SUPFAM" id="SSF49265">
    <property type="entry name" value="Fibronectin type III"/>
    <property type="match status" value="1"/>
</dbReference>
<accession>A0ABY4C5D3</accession>
<keyword evidence="2" id="KW-1185">Reference proteome</keyword>
<dbReference type="Proteomes" id="UP000830116">
    <property type="component" value="Chromosome"/>
</dbReference>
<proteinExistence type="predicted"/>
<protein>
    <recommendedName>
        <fullName evidence="3">FecR protein domain-containing protein</fullName>
    </recommendedName>
</protein>
<reference evidence="1" key="1">
    <citation type="submission" date="2022-03" db="EMBL/GenBank/DDBJ databases">
        <title>Genome Identification and Characterization of new species Bdellovibrio reynosense LBG001 sp. nov. from a Mexico soil sample.</title>
        <authorList>
            <person name="Camilli A."/>
            <person name="Ajao Y."/>
            <person name="Guo X."/>
        </authorList>
    </citation>
    <scope>NUCLEOTIDE SEQUENCE</scope>
    <source>
        <strain evidence="1">LBG001</strain>
    </source>
</reference>
<sequence>MSLFLAKDYLFHSQGDESALGVPLAEVKELSNELKFKHSSAVFWAEAQKNQKLFNGTEVFTGVNSNAMIEMKNKNRIHVPEETLLRISEDATAPGGLALNLDKGSLQIIGGGVGKGLKLRIAGNDLELSGNESFGLFLKKDDVGVLTLSVSSGSLELKSGDTKRVLSVGEAIKVESPSETKSDSEVPSSKPAKIEIAEVVNEKIQLLNPPHQKVLYGQGLEFFKWQPQEEAKITLEYSSSPDFLTDLVRMDVTGLSETVIPKELKPGQYYWRIIAVKNNIPQFSEIRIFGVEILKGNEAGKPVLQFKERGKWQLTLPVKDAKFGEQFHFQVSRNSEFTNIFDEYQGPQPMKSLIDENGEFFIRLRKVYEGGHLSDWSAPVRLQVRAPLTSPELQKQPEFLNNSDQVEAKLTWTDVPFAVDYLIQLSETPKFGTIVKNVVVARSPYVLRHSLPQQTYMRVLARSSEGEYSLPSQAFKIKGLLKGPFLERKEVLPALYEKPETSPQLHLLWAHRDQSKKYRVEMSRDQKLANSQSYETDNVEFFKEVNEEGWYYFRVWSLGDTEKYLLAPTSILAVSFSKPGNLITPKLVTPKNKEVFLVPKGVPVSIKFTWTESPHNEWYTLQLAQNPSFKNPIEHKIEGQEYVLKSAIKNGQWYFRVQGRNKYQASAWSETGVFYFGVSQ</sequence>
<dbReference type="EMBL" id="CP093442">
    <property type="protein sequence ID" value="UOF00171.1"/>
    <property type="molecule type" value="Genomic_DNA"/>
</dbReference>
<name>A0ABY4C5D3_9BACT</name>